<comment type="caution">
    <text evidence="3">The sequence shown here is derived from an EMBL/GenBank/DDBJ whole genome shotgun (WGS) entry which is preliminary data.</text>
</comment>
<evidence type="ECO:0000256" key="1">
    <source>
        <dbReference type="SAM" id="Coils"/>
    </source>
</evidence>
<accession>A0A840BZ61</accession>
<sequence length="130" mass="13648">MIAAIGTYLAQRLGRAGAIALAVAALLAVAGLGAWRATATIERLVNDAATQARAARDAHWRAEIEASNAKVAAMRLQQVEAAMQAEKSLRDAKQQFEADLKELEEANAALAGGDDGGLGRDRVRLLNGAR</sequence>
<evidence type="ECO:0000313" key="3">
    <source>
        <dbReference type="EMBL" id="MBB4016718.1"/>
    </source>
</evidence>
<dbReference type="Proteomes" id="UP000577362">
    <property type="component" value="Unassembled WGS sequence"/>
</dbReference>
<organism evidence="3 4">
    <name type="scientific">Chelatococcus caeni</name>
    <dbReference type="NCBI Taxonomy" id="1348468"/>
    <lineage>
        <taxon>Bacteria</taxon>
        <taxon>Pseudomonadati</taxon>
        <taxon>Pseudomonadota</taxon>
        <taxon>Alphaproteobacteria</taxon>
        <taxon>Hyphomicrobiales</taxon>
        <taxon>Chelatococcaceae</taxon>
        <taxon>Chelatococcus</taxon>
    </lineage>
</organism>
<keyword evidence="1" id="KW-0175">Coiled coil</keyword>
<keyword evidence="2" id="KW-0472">Membrane</keyword>
<keyword evidence="2" id="KW-0812">Transmembrane</keyword>
<evidence type="ECO:0000313" key="4">
    <source>
        <dbReference type="Proteomes" id="UP000577362"/>
    </source>
</evidence>
<dbReference type="RefSeq" id="WP_183316258.1">
    <property type="nucleotide sequence ID" value="NZ_JACIEN010000001.1"/>
</dbReference>
<feature type="transmembrane region" description="Helical" evidence="2">
    <location>
        <begin position="16"/>
        <end position="35"/>
    </location>
</feature>
<dbReference type="AlphaFoldDB" id="A0A840BZ61"/>
<proteinExistence type="predicted"/>
<name>A0A840BZ61_9HYPH</name>
<reference evidence="3 4" key="1">
    <citation type="submission" date="2020-08" db="EMBL/GenBank/DDBJ databases">
        <title>Genomic Encyclopedia of Type Strains, Phase IV (KMG-IV): sequencing the most valuable type-strain genomes for metagenomic binning, comparative biology and taxonomic classification.</title>
        <authorList>
            <person name="Goeker M."/>
        </authorList>
    </citation>
    <scope>NUCLEOTIDE SEQUENCE [LARGE SCALE GENOMIC DNA]</scope>
    <source>
        <strain evidence="3 4">DSM 103737</strain>
    </source>
</reference>
<gene>
    <name evidence="3" type="ORF">GGR16_001724</name>
</gene>
<keyword evidence="4" id="KW-1185">Reference proteome</keyword>
<dbReference type="EMBL" id="JACIEN010000001">
    <property type="protein sequence ID" value="MBB4016718.1"/>
    <property type="molecule type" value="Genomic_DNA"/>
</dbReference>
<evidence type="ECO:0000256" key="2">
    <source>
        <dbReference type="SAM" id="Phobius"/>
    </source>
</evidence>
<protein>
    <submittedName>
        <fullName evidence="3">Uncharacterized protein YhaN</fullName>
    </submittedName>
</protein>
<feature type="coiled-coil region" evidence="1">
    <location>
        <begin position="82"/>
        <end position="113"/>
    </location>
</feature>
<keyword evidence="2" id="KW-1133">Transmembrane helix</keyword>